<comment type="caution">
    <text evidence="1">The sequence shown here is derived from an EMBL/GenBank/DDBJ whole genome shotgun (WGS) entry which is preliminary data.</text>
</comment>
<sequence length="70" mass="8528">MWVLRCNEYSILKLRCVPKSGSVIRTIQINHVKIMRVKNLKKVIRELLGKRVYHCYSEYIFEVRRYEDVI</sequence>
<name>A0A090YAY8_9BACI</name>
<proteinExistence type="predicted"/>
<dbReference type="AlphaFoldDB" id="A0A090YAY8"/>
<evidence type="ECO:0000313" key="1">
    <source>
        <dbReference type="EMBL" id="KFM95361.1"/>
    </source>
</evidence>
<dbReference type="Proteomes" id="UP000029389">
    <property type="component" value="Unassembled WGS sequence"/>
</dbReference>
<evidence type="ECO:0000313" key="2">
    <source>
        <dbReference type="Proteomes" id="UP000029389"/>
    </source>
</evidence>
<reference evidence="1 2" key="1">
    <citation type="submission" date="2014-04" db="EMBL/GenBank/DDBJ databases">
        <authorList>
            <person name="Bishop-Lilly K.A."/>
            <person name="Broomall S.M."/>
            <person name="Chain P.S."/>
            <person name="Chertkov O."/>
            <person name="Coyne S.R."/>
            <person name="Daligault H.E."/>
            <person name="Davenport K.W."/>
            <person name="Erkkila T."/>
            <person name="Frey K.G."/>
            <person name="Gibbons H.S."/>
            <person name="Gu W."/>
            <person name="Jaissle J."/>
            <person name="Johnson S.L."/>
            <person name="Koroleva G.I."/>
            <person name="Ladner J.T."/>
            <person name="Lo C.-C."/>
            <person name="Minogue T.D."/>
            <person name="Munk C."/>
            <person name="Palacios G.F."/>
            <person name="Redden C.L."/>
            <person name="Rosenzweig C.N."/>
            <person name="Scholz M.B."/>
            <person name="Teshima H."/>
            <person name="Xu Y."/>
        </authorList>
    </citation>
    <scope>NUCLEOTIDE SEQUENCE [LARGE SCALE GENOMIC DNA]</scope>
    <source>
        <strain evidence="1 2">BHP</strain>
    </source>
</reference>
<organism evidence="1 2">
    <name type="scientific">Bacillus clarus</name>
    <dbReference type="NCBI Taxonomy" id="2338372"/>
    <lineage>
        <taxon>Bacteria</taxon>
        <taxon>Bacillati</taxon>
        <taxon>Bacillota</taxon>
        <taxon>Bacilli</taxon>
        <taxon>Bacillales</taxon>
        <taxon>Bacillaceae</taxon>
        <taxon>Bacillus</taxon>
        <taxon>Bacillus cereus group</taxon>
    </lineage>
</organism>
<dbReference type="EMBL" id="JMQC01000010">
    <property type="protein sequence ID" value="KFM95361.1"/>
    <property type="molecule type" value="Genomic_DNA"/>
</dbReference>
<protein>
    <submittedName>
        <fullName evidence="1">Uncharacterized protein</fullName>
    </submittedName>
</protein>
<accession>A0A090YAY8</accession>
<gene>
    <name evidence="1" type="ORF">DJ93_6056</name>
</gene>